<dbReference type="EMBL" id="JBHPBY010000471">
    <property type="protein sequence ID" value="MFC1853311.1"/>
    <property type="molecule type" value="Genomic_DNA"/>
</dbReference>
<protein>
    <recommendedName>
        <fullName evidence="3">Sporulation stage II protein D amidase enhancer LytB N-terminal domain-containing protein</fullName>
    </recommendedName>
</protein>
<proteinExistence type="predicted"/>
<reference evidence="1 2" key="1">
    <citation type="submission" date="2024-09" db="EMBL/GenBank/DDBJ databases">
        <title>Laminarin stimulates single cell rates of sulfate reduction while oxygen inhibits transcriptomic activity in coastal marine sediment.</title>
        <authorList>
            <person name="Lindsay M."/>
            <person name="Orcutt B."/>
            <person name="Emerson D."/>
            <person name="Stepanauskas R."/>
            <person name="D'Angelo T."/>
        </authorList>
    </citation>
    <scope>NUCLEOTIDE SEQUENCE [LARGE SCALE GENOMIC DNA]</scope>
    <source>
        <strain evidence="1">SAG AM-311-K15</strain>
    </source>
</reference>
<keyword evidence="2" id="KW-1185">Reference proteome</keyword>
<accession>A0ABV6Z4E2</accession>
<gene>
    <name evidence="1" type="ORF">ACFL27_24195</name>
</gene>
<evidence type="ECO:0000313" key="1">
    <source>
        <dbReference type="EMBL" id="MFC1853311.1"/>
    </source>
</evidence>
<evidence type="ECO:0000313" key="2">
    <source>
        <dbReference type="Proteomes" id="UP001594351"/>
    </source>
</evidence>
<feature type="non-terminal residue" evidence="1">
    <location>
        <position position="1"/>
    </location>
</feature>
<sequence length="98" mass="11320">IKVFAQHFLNIRRIWGKEQIKSRQYVTKNRLGGVHVSGHGWGHAVGLCQYGARGMAKAGKNFKQILHHYYGGKIFKRVKIIPYKKIKEIKVFMGKRGQ</sequence>
<name>A0ABV6Z4E2_UNCC1</name>
<evidence type="ECO:0008006" key="3">
    <source>
        <dbReference type="Google" id="ProtNLM"/>
    </source>
</evidence>
<comment type="caution">
    <text evidence="1">The sequence shown here is derived from an EMBL/GenBank/DDBJ whole genome shotgun (WGS) entry which is preliminary data.</text>
</comment>
<dbReference type="Proteomes" id="UP001594351">
    <property type="component" value="Unassembled WGS sequence"/>
</dbReference>
<organism evidence="1 2">
    <name type="scientific">candidate division CSSED10-310 bacterium</name>
    <dbReference type="NCBI Taxonomy" id="2855610"/>
    <lineage>
        <taxon>Bacteria</taxon>
        <taxon>Bacteria division CSSED10-310</taxon>
    </lineage>
</organism>